<feature type="non-terminal residue" evidence="4">
    <location>
        <position position="218"/>
    </location>
</feature>
<name>A0A8K0QYY7_9PLEO</name>
<dbReference type="AlphaFoldDB" id="A0A8K0QYY7"/>
<gene>
    <name evidence="4" type="ORF">FB567DRAFT_452065</name>
    <name evidence="3" type="ORF">FB567DRAFT_458005</name>
</gene>
<evidence type="ECO:0000256" key="2">
    <source>
        <dbReference type="ARBA" id="ARBA00022729"/>
    </source>
</evidence>
<evidence type="ECO:0000313" key="3">
    <source>
        <dbReference type="EMBL" id="KAH7067717.1"/>
    </source>
</evidence>
<evidence type="ECO:0000313" key="4">
    <source>
        <dbReference type="EMBL" id="KAH7075987.1"/>
    </source>
</evidence>
<evidence type="ECO:0000256" key="1">
    <source>
        <dbReference type="ARBA" id="ARBA00005445"/>
    </source>
</evidence>
<accession>A0A8K0QYY7</accession>
<evidence type="ECO:0008006" key="6">
    <source>
        <dbReference type="Google" id="ProtNLM"/>
    </source>
</evidence>
<comment type="caution">
    <text evidence="4">The sequence shown here is derived from an EMBL/GenBank/DDBJ whole genome shotgun (WGS) entry which is preliminary data.</text>
</comment>
<reference evidence="4" key="1">
    <citation type="journal article" date="2021" name="Nat. Commun.">
        <title>Genetic determinants of endophytism in the Arabidopsis root mycobiome.</title>
        <authorList>
            <person name="Mesny F."/>
            <person name="Miyauchi S."/>
            <person name="Thiergart T."/>
            <person name="Pickel B."/>
            <person name="Atanasova L."/>
            <person name="Karlsson M."/>
            <person name="Huettel B."/>
            <person name="Barry K.W."/>
            <person name="Haridas S."/>
            <person name="Chen C."/>
            <person name="Bauer D."/>
            <person name="Andreopoulos W."/>
            <person name="Pangilinan J."/>
            <person name="LaButti K."/>
            <person name="Riley R."/>
            <person name="Lipzen A."/>
            <person name="Clum A."/>
            <person name="Drula E."/>
            <person name="Henrissat B."/>
            <person name="Kohler A."/>
            <person name="Grigoriev I.V."/>
            <person name="Martin F.M."/>
            <person name="Hacquard S."/>
        </authorList>
    </citation>
    <scope>NUCLEOTIDE SEQUENCE</scope>
    <source>
        <strain evidence="4">MPI-SDFR-AT-0120</strain>
    </source>
</reference>
<dbReference type="EMBL" id="JAGMVJ010000019">
    <property type="protein sequence ID" value="KAH7075987.1"/>
    <property type="molecule type" value="Genomic_DNA"/>
</dbReference>
<dbReference type="OrthoDB" id="10264374at2759"/>
<dbReference type="Pfam" id="PF11999">
    <property type="entry name" value="Ice_binding"/>
    <property type="match status" value="1"/>
</dbReference>
<evidence type="ECO:0000313" key="5">
    <source>
        <dbReference type="Proteomes" id="UP000813461"/>
    </source>
</evidence>
<keyword evidence="2" id="KW-0732">Signal</keyword>
<sequence>MHEIVRYSALVLAVVGVKAQVGLGTAAAFGIIASSSITNTGPTNVDGQIGIFPADSSSVTGFPPNRAIISGAVADQAKQDAQTASNAAASLAPSRDITGQELGGQTLLKGTYSASSSIGITGTLTLDAQGDPNAQFVFQIGSTLTTASNSAVALINGARACNVYWQIGSSATLGSGTSFIGNILAEASITLVTGASVDGGLYALTAAVTLDNNQINAP</sequence>
<comment type="similarity">
    <text evidence="1">Belongs to the ice-binding protein family.</text>
</comment>
<protein>
    <recommendedName>
        <fullName evidence="6">DUF3494 domain-containing protein</fullName>
    </recommendedName>
</protein>
<dbReference type="InterPro" id="IPR021884">
    <property type="entry name" value="Ice-bd_prot"/>
</dbReference>
<dbReference type="Proteomes" id="UP000813461">
    <property type="component" value="Unassembled WGS sequence"/>
</dbReference>
<proteinExistence type="inferred from homology"/>
<dbReference type="EMBL" id="JAGMVJ010000034">
    <property type="protein sequence ID" value="KAH7067717.1"/>
    <property type="molecule type" value="Genomic_DNA"/>
</dbReference>
<organism evidence="4 5">
    <name type="scientific">Paraphoma chrysanthemicola</name>
    <dbReference type="NCBI Taxonomy" id="798071"/>
    <lineage>
        <taxon>Eukaryota</taxon>
        <taxon>Fungi</taxon>
        <taxon>Dikarya</taxon>
        <taxon>Ascomycota</taxon>
        <taxon>Pezizomycotina</taxon>
        <taxon>Dothideomycetes</taxon>
        <taxon>Pleosporomycetidae</taxon>
        <taxon>Pleosporales</taxon>
        <taxon>Pleosporineae</taxon>
        <taxon>Phaeosphaeriaceae</taxon>
        <taxon>Paraphoma</taxon>
    </lineage>
</organism>
<keyword evidence="5" id="KW-1185">Reference proteome</keyword>